<dbReference type="EC" id="3.5.1.28" evidence="2"/>
<dbReference type="SUPFAM" id="SSF55846">
    <property type="entry name" value="N-acetylmuramoyl-L-alanine amidase-like"/>
    <property type="match status" value="1"/>
</dbReference>
<dbReference type="AlphaFoldDB" id="A0A0B3XXM7"/>
<evidence type="ECO:0000256" key="3">
    <source>
        <dbReference type="ARBA" id="ARBA00022801"/>
    </source>
</evidence>
<evidence type="ECO:0000256" key="2">
    <source>
        <dbReference type="ARBA" id="ARBA00011901"/>
    </source>
</evidence>
<accession>A0A0B3XXM7</accession>
<dbReference type="EMBL" id="JWLW01000012">
    <property type="protein sequence ID" value="KHT54376.1"/>
    <property type="molecule type" value="Genomic_DNA"/>
</dbReference>
<evidence type="ECO:0000256" key="5">
    <source>
        <dbReference type="SAM" id="MobiDB-lite"/>
    </source>
</evidence>
<dbReference type="PANTHER" id="PTHR30417:SF1">
    <property type="entry name" value="N-ACETYLMURAMOYL-L-ALANINE AMIDASE AMID"/>
    <property type="match status" value="1"/>
</dbReference>
<dbReference type="Pfam" id="PF01510">
    <property type="entry name" value="Amidase_2"/>
    <property type="match status" value="1"/>
</dbReference>
<dbReference type="InterPro" id="IPR036505">
    <property type="entry name" value="Amidase/PGRP_sf"/>
</dbReference>
<dbReference type="RefSeq" id="WP_039218911.1">
    <property type="nucleotide sequence ID" value="NZ_JWLW01000012.1"/>
</dbReference>
<dbReference type="Pfam" id="PF08239">
    <property type="entry name" value="SH3_3"/>
    <property type="match status" value="1"/>
</dbReference>
<comment type="caution">
    <text evidence="7">The sequence shown here is derived from an EMBL/GenBank/DDBJ whole genome shotgun (WGS) entry which is preliminary data.</text>
</comment>
<reference evidence="7 8" key="1">
    <citation type="submission" date="2014-12" db="EMBL/GenBank/DDBJ databases">
        <title>Genome sequencing of Alteromonas marina AD001.</title>
        <authorList>
            <person name="Adrian T.G.S."/>
            <person name="Chan K.G."/>
        </authorList>
    </citation>
    <scope>NUCLEOTIDE SEQUENCE [LARGE SCALE GENOMIC DNA]</scope>
    <source>
        <strain evidence="7 8">AD001</strain>
    </source>
</reference>
<proteinExistence type="predicted"/>
<protein>
    <recommendedName>
        <fullName evidence="2">N-acetylmuramoyl-L-alanine amidase</fullName>
        <ecNumber evidence="2">3.5.1.28</ecNumber>
    </recommendedName>
</protein>
<name>A0A0B3XXM7_9ALTE</name>
<feature type="compositionally biased region" description="Basic and acidic residues" evidence="5">
    <location>
        <begin position="225"/>
        <end position="234"/>
    </location>
</feature>
<dbReference type="GO" id="GO:0008745">
    <property type="term" value="F:N-acetylmuramoyl-L-alanine amidase activity"/>
    <property type="evidence" value="ECO:0007669"/>
    <property type="project" value="UniProtKB-EC"/>
</dbReference>
<gene>
    <name evidence="7" type="ORF">RJ41_07575</name>
</gene>
<keyword evidence="8" id="KW-1185">Reference proteome</keyword>
<sequence length="311" mass="34190">MNTLHASPLPIFSIDDHILTGDNITFRLSPNTSGRFQSGSPDTIVIHFTAGSSLSSSVNVLTNADSGVSAHFAVGRNGDIVQMLPTNKIAWHAGESYYEGRSGLNQYSIGIELDNAGQLKARGDGTFESWFGEIFGENEVLAAQHINQQSMGYWHKYTDVQIVRTLSLCKALCSHYNISTIVGHEEIAPSRKVDPGPAFPLQRLKAAVLQSDSETWATESSDSNSQREAHDQIQRDLDSAVKRVANVSANSLNVRRGPDVSFPTIENGLHKGEVLKILEKRGEWAKVSYTKVGWVNTKYINEITEKSPFKS</sequence>
<dbReference type="Gene3D" id="2.30.30.40">
    <property type="entry name" value="SH3 Domains"/>
    <property type="match status" value="1"/>
</dbReference>
<dbReference type="Gene3D" id="3.40.80.10">
    <property type="entry name" value="Peptidoglycan recognition protein-like"/>
    <property type="match status" value="1"/>
</dbReference>
<dbReference type="SMART" id="SM00644">
    <property type="entry name" value="Ami_2"/>
    <property type="match status" value="1"/>
</dbReference>
<organism evidence="7 8">
    <name type="scientific">Alteromonas marina</name>
    <dbReference type="NCBI Taxonomy" id="203795"/>
    <lineage>
        <taxon>Bacteria</taxon>
        <taxon>Pseudomonadati</taxon>
        <taxon>Pseudomonadota</taxon>
        <taxon>Gammaproteobacteria</taxon>
        <taxon>Alteromonadales</taxon>
        <taxon>Alteromonadaceae</taxon>
        <taxon>Alteromonas/Salinimonas group</taxon>
        <taxon>Alteromonas</taxon>
    </lineage>
</organism>
<dbReference type="PROSITE" id="PS51781">
    <property type="entry name" value="SH3B"/>
    <property type="match status" value="1"/>
</dbReference>
<dbReference type="InterPro" id="IPR051206">
    <property type="entry name" value="NAMLAA_amidase_2"/>
</dbReference>
<evidence type="ECO:0000313" key="8">
    <source>
        <dbReference type="Proteomes" id="UP000031197"/>
    </source>
</evidence>
<feature type="region of interest" description="Disordered" evidence="5">
    <location>
        <begin position="215"/>
        <end position="234"/>
    </location>
</feature>
<dbReference type="GO" id="GO:0009254">
    <property type="term" value="P:peptidoglycan turnover"/>
    <property type="evidence" value="ECO:0007669"/>
    <property type="project" value="TreeGrafter"/>
</dbReference>
<dbReference type="InterPro" id="IPR003646">
    <property type="entry name" value="SH3-like_bac-type"/>
</dbReference>
<feature type="domain" description="SH3b" evidence="6">
    <location>
        <begin position="242"/>
        <end position="304"/>
    </location>
</feature>
<dbReference type="SMART" id="SM00287">
    <property type="entry name" value="SH3b"/>
    <property type="match status" value="1"/>
</dbReference>
<feature type="compositionally biased region" description="Polar residues" evidence="5">
    <location>
        <begin position="215"/>
        <end position="224"/>
    </location>
</feature>
<evidence type="ECO:0000256" key="1">
    <source>
        <dbReference type="ARBA" id="ARBA00001561"/>
    </source>
</evidence>
<dbReference type="Proteomes" id="UP000031197">
    <property type="component" value="Unassembled WGS sequence"/>
</dbReference>
<dbReference type="GO" id="GO:0071555">
    <property type="term" value="P:cell wall organization"/>
    <property type="evidence" value="ECO:0007669"/>
    <property type="project" value="UniProtKB-KW"/>
</dbReference>
<dbReference type="CDD" id="cd06583">
    <property type="entry name" value="PGRP"/>
    <property type="match status" value="1"/>
</dbReference>
<dbReference type="InterPro" id="IPR002502">
    <property type="entry name" value="Amidase_domain"/>
</dbReference>
<dbReference type="GO" id="GO:0009253">
    <property type="term" value="P:peptidoglycan catabolic process"/>
    <property type="evidence" value="ECO:0007669"/>
    <property type="project" value="InterPro"/>
</dbReference>
<keyword evidence="3" id="KW-0378">Hydrolase</keyword>
<evidence type="ECO:0000259" key="6">
    <source>
        <dbReference type="PROSITE" id="PS51781"/>
    </source>
</evidence>
<evidence type="ECO:0000313" key="7">
    <source>
        <dbReference type="EMBL" id="KHT54376.1"/>
    </source>
</evidence>
<dbReference type="PANTHER" id="PTHR30417">
    <property type="entry name" value="N-ACETYLMURAMOYL-L-ALANINE AMIDASE AMID"/>
    <property type="match status" value="1"/>
</dbReference>
<evidence type="ECO:0000256" key="4">
    <source>
        <dbReference type="ARBA" id="ARBA00023316"/>
    </source>
</evidence>
<keyword evidence="4" id="KW-0961">Cell wall biogenesis/degradation</keyword>
<comment type="catalytic activity">
    <reaction evidence="1">
        <text>Hydrolyzes the link between N-acetylmuramoyl residues and L-amino acid residues in certain cell-wall glycopeptides.</text>
        <dbReference type="EC" id="3.5.1.28"/>
    </reaction>
</comment>
<dbReference type="OrthoDB" id="9794842at2"/>